<dbReference type="PROSITE" id="PS50216">
    <property type="entry name" value="DHHC"/>
    <property type="match status" value="1"/>
</dbReference>
<reference evidence="9" key="1">
    <citation type="submission" date="2021-01" db="EMBL/GenBank/DDBJ databases">
        <authorList>
            <person name="Corre E."/>
            <person name="Pelletier E."/>
            <person name="Niang G."/>
            <person name="Scheremetjew M."/>
            <person name="Finn R."/>
            <person name="Kale V."/>
            <person name="Holt S."/>
            <person name="Cochrane G."/>
            <person name="Meng A."/>
            <person name="Brown T."/>
            <person name="Cohen L."/>
        </authorList>
    </citation>
    <scope>NUCLEOTIDE SEQUENCE</scope>
    <source>
        <strain evidence="9">CCMP622</strain>
    </source>
</reference>
<dbReference type="GO" id="GO:0019706">
    <property type="term" value="F:protein-cysteine S-palmitoyltransferase activity"/>
    <property type="evidence" value="ECO:0007669"/>
    <property type="project" value="UniProtKB-EC"/>
</dbReference>
<keyword evidence="2 7" id="KW-0808">Transferase</keyword>
<keyword evidence="5 7" id="KW-0472">Membrane</keyword>
<comment type="similarity">
    <text evidence="7">Belongs to the DHHC palmitoyltransferase family.</text>
</comment>
<keyword evidence="6 7" id="KW-0012">Acyltransferase</keyword>
<evidence type="ECO:0000256" key="7">
    <source>
        <dbReference type="RuleBase" id="RU079119"/>
    </source>
</evidence>
<evidence type="ECO:0000256" key="4">
    <source>
        <dbReference type="ARBA" id="ARBA00022989"/>
    </source>
</evidence>
<dbReference type="EC" id="2.3.1.225" evidence="7"/>
<evidence type="ECO:0000256" key="6">
    <source>
        <dbReference type="ARBA" id="ARBA00023315"/>
    </source>
</evidence>
<dbReference type="PANTHER" id="PTHR12246">
    <property type="entry name" value="PALMITOYLTRANSFERASE ZDHHC16"/>
    <property type="match status" value="1"/>
</dbReference>
<gene>
    <name evidence="9" type="ORF">LSP00402_LOCUS12884</name>
</gene>
<feature type="transmembrane region" description="Helical" evidence="7">
    <location>
        <begin position="60"/>
        <end position="79"/>
    </location>
</feature>
<comment type="domain">
    <text evidence="7">The DHHC domain is required for palmitoyltransferase activity.</text>
</comment>
<sequence>MPISCCGRSLSLAWLQPAYVIFFTALCYSVFFAFELLPRIESVHTFLGPEIWGYSSYERGVYLTFFLFHLLLALFLYSFNMAAFTNPGRIPLDTPSDLTKWRDGNFKVLHSTEATLKQVVSSLDVTLGNDIRQLVRNMIVVERKKKFGFHRFCSFCTLYKPDRTHHCRICGSCTLRMDHHCPWLNNCVGYANYKFFFLTVTYAFSLCTFMAIEMGPTIFKMVAAKGVPISGLHLLPAYIVYSCVLVLSPLLLFFLAFHLYITANAMSTIEYREKKNSDDPYVQRRFQVAHLKFDNGYLNNLRDAFGPVHTWLIPTFKGSNGTYCPKPRESRGRKKLLDD</sequence>
<dbReference type="AlphaFoldDB" id="A0A7S2XBU4"/>
<dbReference type="EMBL" id="HBHP01020662">
    <property type="protein sequence ID" value="CAD9768903.1"/>
    <property type="molecule type" value="Transcribed_RNA"/>
</dbReference>
<name>A0A7S2XBU4_9EUKA</name>
<proteinExistence type="inferred from homology"/>
<keyword evidence="3 7" id="KW-0812">Transmembrane</keyword>
<feature type="domain" description="Palmitoyltransferase DHHC" evidence="8">
    <location>
        <begin position="148"/>
        <end position="274"/>
    </location>
</feature>
<dbReference type="InterPro" id="IPR039859">
    <property type="entry name" value="PFA4/ZDH16/20/ERF2-like"/>
</dbReference>
<organism evidence="9">
    <name type="scientific">Lotharella oceanica</name>
    <dbReference type="NCBI Taxonomy" id="641309"/>
    <lineage>
        <taxon>Eukaryota</taxon>
        <taxon>Sar</taxon>
        <taxon>Rhizaria</taxon>
        <taxon>Cercozoa</taxon>
        <taxon>Chlorarachniophyceae</taxon>
        <taxon>Lotharella</taxon>
    </lineage>
</organism>
<accession>A0A7S2XBU4</accession>
<feature type="transmembrane region" description="Helical" evidence="7">
    <location>
        <begin position="239"/>
        <end position="261"/>
    </location>
</feature>
<feature type="transmembrane region" description="Helical" evidence="7">
    <location>
        <begin position="12"/>
        <end position="34"/>
    </location>
</feature>
<evidence type="ECO:0000259" key="8">
    <source>
        <dbReference type="Pfam" id="PF01529"/>
    </source>
</evidence>
<evidence type="ECO:0000256" key="3">
    <source>
        <dbReference type="ARBA" id="ARBA00022692"/>
    </source>
</evidence>
<evidence type="ECO:0000313" key="9">
    <source>
        <dbReference type="EMBL" id="CAD9768903.1"/>
    </source>
</evidence>
<comment type="subcellular location">
    <subcellularLocation>
        <location evidence="1">Membrane</location>
        <topology evidence="1">Multi-pass membrane protein</topology>
    </subcellularLocation>
</comment>
<dbReference type="Pfam" id="PF01529">
    <property type="entry name" value="DHHC"/>
    <property type="match status" value="1"/>
</dbReference>
<dbReference type="InterPro" id="IPR001594">
    <property type="entry name" value="Palmitoyltrfase_DHHC"/>
</dbReference>
<comment type="catalytic activity">
    <reaction evidence="7">
        <text>L-cysteinyl-[protein] + hexadecanoyl-CoA = S-hexadecanoyl-L-cysteinyl-[protein] + CoA</text>
        <dbReference type="Rhea" id="RHEA:36683"/>
        <dbReference type="Rhea" id="RHEA-COMP:10131"/>
        <dbReference type="Rhea" id="RHEA-COMP:11032"/>
        <dbReference type="ChEBI" id="CHEBI:29950"/>
        <dbReference type="ChEBI" id="CHEBI:57287"/>
        <dbReference type="ChEBI" id="CHEBI:57379"/>
        <dbReference type="ChEBI" id="CHEBI:74151"/>
        <dbReference type="EC" id="2.3.1.225"/>
    </reaction>
</comment>
<evidence type="ECO:0000256" key="5">
    <source>
        <dbReference type="ARBA" id="ARBA00023136"/>
    </source>
</evidence>
<evidence type="ECO:0000256" key="2">
    <source>
        <dbReference type="ARBA" id="ARBA00022679"/>
    </source>
</evidence>
<dbReference type="GO" id="GO:0016020">
    <property type="term" value="C:membrane"/>
    <property type="evidence" value="ECO:0007669"/>
    <property type="project" value="UniProtKB-SubCell"/>
</dbReference>
<keyword evidence="4 7" id="KW-1133">Transmembrane helix</keyword>
<protein>
    <recommendedName>
        <fullName evidence="7">Palmitoyltransferase</fullName>
        <ecNumber evidence="7">2.3.1.225</ecNumber>
    </recommendedName>
</protein>
<feature type="transmembrane region" description="Helical" evidence="7">
    <location>
        <begin position="195"/>
        <end position="219"/>
    </location>
</feature>
<evidence type="ECO:0000256" key="1">
    <source>
        <dbReference type="ARBA" id="ARBA00004141"/>
    </source>
</evidence>